<dbReference type="OrthoDB" id="10057959at2759"/>
<sequence length="323" mass="36834">MTRGPISNVNFMKQCHVRISSPLEPTPHQKINTPIWHSRNLLNQLAGPTGVSSLDERSVRTRARTKTKPYTPLKPDKYAIRFYAIVGWDSLYIHSLWDNGPMLIAEISLEKDTSGHSQCYGSFCLGHHEHDIKQKYCGHRLAKNNLLCLTTFYTDMYLLKRYSLLLMKNRVGVSKSKECVGQMEDGGLEVTAAVGLRRQVKRDTKRSPRKVAKDNRIPFPEVAPVTITPHPRYVVFKDSKTVLRRAQQTLFSNSEEAIICVHGLLPIATWIDDEMTRRTILHVGAYNEFMNAIDRVDHCEAQTPRSANTLPVHPNHVNQPQRT</sequence>
<gene>
    <name evidence="1" type="ORF">PHPALM_11339</name>
</gene>
<dbReference type="AlphaFoldDB" id="A0A2P4Y2J4"/>
<dbReference type="Proteomes" id="UP000237271">
    <property type="component" value="Unassembled WGS sequence"/>
</dbReference>
<keyword evidence="2" id="KW-1185">Reference proteome</keyword>
<name>A0A2P4Y2J4_9STRA</name>
<reference evidence="1 2" key="1">
    <citation type="journal article" date="2017" name="Genome Biol. Evol.">
        <title>Phytophthora megakarya and P. palmivora, closely related causal agents of cacao black pod rot, underwent increases in genome sizes and gene numbers by different mechanisms.</title>
        <authorList>
            <person name="Ali S.S."/>
            <person name="Shao J."/>
            <person name="Lary D.J."/>
            <person name="Kronmiller B."/>
            <person name="Shen D."/>
            <person name="Strem M.D."/>
            <person name="Amoako-Attah I."/>
            <person name="Akrofi A.Y."/>
            <person name="Begoude B.A."/>
            <person name="Ten Hoopen G.M."/>
            <person name="Coulibaly K."/>
            <person name="Kebe B.I."/>
            <person name="Melnick R.L."/>
            <person name="Guiltinan M.J."/>
            <person name="Tyler B.M."/>
            <person name="Meinhardt L.W."/>
            <person name="Bailey B.A."/>
        </authorList>
    </citation>
    <scope>NUCLEOTIDE SEQUENCE [LARGE SCALE GENOMIC DNA]</scope>
    <source>
        <strain evidence="2">sbr112.9</strain>
    </source>
</reference>
<accession>A0A2P4Y2J4</accession>
<comment type="caution">
    <text evidence="1">The sequence shown here is derived from an EMBL/GenBank/DDBJ whole genome shotgun (WGS) entry which is preliminary data.</text>
</comment>
<organism evidence="1 2">
    <name type="scientific">Phytophthora palmivora</name>
    <dbReference type="NCBI Taxonomy" id="4796"/>
    <lineage>
        <taxon>Eukaryota</taxon>
        <taxon>Sar</taxon>
        <taxon>Stramenopiles</taxon>
        <taxon>Oomycota</taxon>
        <taxon>Peronosporomycetes</taxon>
        <taxon>Peronosporales</taxon>
        <taxon>Peronosporaceae</taxon>
        <taxon>Phytophthora</taxon>
    </lineage>
</organism>
<evidence type="ECO:0000313" key="1">
    <source>
        <dbReference type="EMBL" id="POM72020.1"/>
    </source>
</evidence>
<evidence type="ECO:0000313" key="2">
    <source>
        <dbReference type="Proteomes" id="UP000237271"/>
    </source>
</evidence>
<proteinExistence type="predicted"/>
<dbReference type="EMBL" id="NCKW01006376">
    <property type="protein sequence ID" value="POM72020.1"/>
    <property type="molecule type" value="Genomic_DNA"/>
</dbReference>
<protein>
    <submittedName>
        <fullName evidence="1">Uncharacterized protein</fullName>
    </submittedName>
</protein>